<protein>
    <recommendedName>
        <fullName evidence="3">Asp23/Gls24 family envelope stress response protein</fullName>
    </recommendedName>
</protein>
<sequence length="107" mass="11268">MSSDAHPEDDSERIAAAVTAVEGVAALHPGRFGEVATYLPGRRIPGVRIADDRVDVHVSCELDAPVRRTAAEIQRAVAALIDLPVDVTIEDLVPGGRSADPTAPHRA</sequence>
<keyword evidence="2" id="KW-1185">Reference proteome</keyword>
<name>A0A6N4WJL8_9MYCO</name>
<dbReference type="Proteomes" id="UP000467249">
    <property type="component" value="Chromosome"/>
</dbReference>
<organism evidence="1 2">
    <name type="scientific">Mycolicibacterium anyangense</name>
    <dbReference type="NCBI Taxonomy" id="1431246"/>
    <lineage>
        <taxon>Bacteria</taxon>
        <taxon>Bacillati</taxon>
        <taxon>Actinomycetota</taxon>
        <taxon>Actinomycetes</taxon>
        <taxon>Mycobacteriales</taxon>
        <taxon>Mycobacteriaceae</taxon>
        <taxon>Mycolicibacterium</taxon>
    </lineage>
</organism>
<evidence type="ECO:0008006" key="3">
    <source>
        <dbReference type="Google" id="ProtNLM"/>
    </source>
</evidence>
<proteinExistence type="predicted"/>
<gene>
    <name evidence="1" type="ORF">MANY_53890</name>
</gene>
<reference evidence="1 2" key="1">
    <citation type="journal article" date="2019" name="Emerg. Microbes Infect.">
        <title>Comprehensive subspecies identification of 175 nontuberculous mycobacteria species based on 7547 genomic profiles.</title>
        <authorList>
            <person name="Matsumoto Y."/>
            <person name="Kinjo T."/>
            <person name="Motooka D."/>
            <person name="Nabeya D."/>
            <person name="Jung N."/>
            <person name="Uechi K."/>
            <person name="Horii T."/>
            <person name="Iida T."/>
            <person name="Fujita J."/>
            <person name="Nakamura S."/>
        </authorList>
    </citation>
    <scope>NUCLEOTIDE SEQUENCE [LARGE SCALE GENOMIC DNA]</scope>
    <source>
        <strain evidence="1 2">JCM 30275</strain>
    </source>
</reference>
<dbReference type="AlphaFoldDB" id="A0A6N4WJL8"/>
<evidence type="ECO:0000313" key="2">
    <source>
        <dbReference type="Proteomes" id="UP000467249"/>
    </source>
</evidence>
<accession>A0A6N4WJL8</accession>
<dbReference type="EMBL" id="AP022620">
    <property type="protein sequence ID" value="BBZ80052.1"/>
    <property type="molecule type" value="Genomic_DNA"/>
</dbReference>
<dbReference type="KEGG" id="many:MANY_53890"/>
<evidence type="ECO:0000313" key="1">
    <source>
        <dbReference type="EMBL" id="BBZ80052.1"/>
    </source>
</evidence>